<keyword evidence="2" id="KW-0378">Hydrolase</keyword>
<comment type="similarity">
    <text evidence="1">Belongs to the glycosyl hydrolase 43 family.</text>
</comment>
<feature type="chain" id="PRO_5047458484" evidence="4">
    <location>
        <begin position="32"/>
        <end position="683"/>
    </location>
</feature>
<keyword evidence="3" id="KW-0326">Glycosidase</keyword>
<evidence type="ECO:0000256" key="4">
    <source>
        <dbReference type="SAM" id="SignalP"/>
    </source>
</evidence>
<dbReference type="Proteomes" id="UP001551189">
    <property type="component" value="Unassembled WGS sequence"/>
</dbReference>
<dbReference type="Gene3D" id="2.80.10.50">
    <property type="match status" value="2"/>
</dbReference>
<dbReference type="PANTHER" id="PTHR42812">
    <property type="entry name" value="BETA-XYLOSIDASE"/>
    <property type="match status" value="1"/>
</dbReference>
<feature type="domain" description="Ricin B lectin" evidence="5">
    <location>
        <begin position="543"/>
        <end position="679"/>
    </location>
</feature>
<dbReference type="SUPFAM" id="SSF49899">
    <property type="entry name" value="Concanavalin A-like lectins/glucanases"/>
    <property type="match status" value="1"/>
</dbReference>
<dbReference type="PANTHER" id="PTHR42812:SF12">
    <property type="entry name" value="BETA-XYLOSIDASE-RELATED"/>
    <property type="match status" value="1"/>
</dbReference>
<keyword evidence="4" id="KW-0732">Signal</keyword>
<dbReference type="CDD" id="cd09001">
    <property type="entry name" value="GH43_FsAxh1-like"/>
    <property type="match status" value="1"/>
</dbReference>
<feature type="signal peptide" evidence="4">
    <location>
        <begin position="1"/>
        <end position="31"/>
    </location>
</feature>
<proteinExistence type="inferred from homology"/>
<evidence type="ECO:0000256" key="2">
    <source>
        <dbReference type="ARBA" id="ARBA00022801"/>
    </source>
</evidence>
<accession>A0ABV3AS54</accession>
<dbReference type="RefSeq" id="WP_359690370.1">
    <property type="nucleotide sequence ID" value="NZ_JBEYXT010000008.1"/>
</dbReference>
<dbReference type="Pfam" id="PF04616">
    <property type="entry name" value="Glyco_hydro_43"/>
    <property type="match status" value="1"/>
</dbReference>
<evidence type="ECO:0000256" key="1">
    <source>
        <dbReference type="ARBA" id="ARBA00009865"/>
    </source>
</evidence>
<dbReference type="SMART" id="SM00458">
    <property type="entry name" value="RICIN"/>
    <property type="match status" value="1"/>
</dbReference>
<name>A0ABV3AS54_9ACTN</name>
<dbReference type="InterPro" id="IPR051795">
    <property type="entry name" value="Glycosyl_Hydrlase_43"/>
</dbReference>
<dbReference type="EMBL" id="JBEYXT010000008">
    <property type="protein sequence ID" value="MEU6800018.1"/>
    <property type="molecule type" value="Genomic_DNA"/>
</dbReference>
<dbReference type="SUPFAM" id="SSF50370">
    <property type="entry name" value="Ricin B-like lectins"/>
    <property type="match status" value="1"/>
</dbReference>
<dbReference type="Gene3D" id="2.60.120.200">
    <property type="match status" value="1"/>
</dbReference>
<evidence type="ECO:0000256" key="3">
    <source>
        <dbReference type="ARBA" id="ARBA00023295"/>
    </source>
</evidence>
<keyword evidence="7" id="KW-1185">Reference proteome</keyword>
<dbReference type="InterPro" id="IPR000772">
    <property type="entry name" value="Ricin_B_lectin"/>
</dbReference>
<dbReference type="SUPFAM" id="SSF75005">
    <property type="entry name" value="Arabinanase/levansucrase/invertase"/>
    <property type="match status" value="1"/>
</dbReference>
<dbReference type="PROSITE" id="PS51318">
    <property type="entry name" value="TAT"/>
    <property type="match status" value="1"/>
</dbReference>
<organism evidence="6 7">
    <name type="scientific">Streptomyces neyagawaensis</name>
    <dbReference type="NCBI Taxonomy" id="42238"/>
    <lineage>
        <taxon>Bacteria</taxon>
        <taxon>Bacillati</taxon>
        <taxon>Actinomycetota</taxon>
        <taxon>Actinomycetes</taxon>
        <taxon>Kitasatosporales</taxon>
        <taxon>Streptomycetaceae</taxon>
        <taxon>Streptomyces</taxon>
    </lineage>
</organism>
<dbReference type="InterPro" id="IPR013320">
    <property type="entry name" value="ConA-like_dom_sf"/>
</dbReference>
<dbReference type="InterPro" id="IPR041542">
    <property type="entry name" value="GH43_C2"/>
</dbReference>
<gene>
    <name evidence="6" type="ORF">ABZ931_03215</name>
</gene>
<evidence type="ECO:0000259" key="5">
    <source>
        <dbReference type="SMART" id="SM00458"/>
    </source>
</evidence>
<dbReference type="PROSITE" id="PS50231">
    <property type="entry name" value="RICIN_B_LECTIN"/>
    <property type="match status" value="1"/>
</dbReference>
<comment type="caution">
    <text evidence="6">The sequence shown here is derived from an EMBL/GenBank/DDBJ whole genome shotgun (WGS) entry which is preliminary data.</text>
</comment>
<dbReference type="InterPro" id="IPR023296">
    <property type="entry name" value="Glyco_hydro_beta-prop_sf"/>
</dbReference>
<dbReference type="Gene3D" id="2.115.10.20">
    <property type="entry name" value="Glycosyl hydrolase domain, family 43"/>
    <property type="match status" value="1"/>
</dbReference>
<sequence length="683" mass="74006">MDLTRRQLGRLAAVGTGALLLPGLLPSSVAAADSFPAGTWGDQGDGTYANPIVPADLSDWDCIRVGDDYYGITSTFGYSPGMAVLHSKDLVNWRPIGGSVDDVTRIGPELNWDRMNRYGRGVWAGAIRFHAGRYWVYFNTPDEGFFMTSAPSPEGPWEPLHSMWRTSGWNDVCPFWDDDGQGYLVTTHFSDSYKIHLYKLSEDGKSLIGPAPVIHQSNRSEASKLYKIDGVYYHLFSEVKPEGRVLMMNRGSSILGPFETRQLLHVNTSVDREPNQGGLIQTPGGDWYFVTHHGHGDWEGRVLSLLPVTWVDGWPIIGTVGSDGIGTMAWKGQLPGIGTPGLPVDALPAVVTSDSFTDTRLKPQWEWYYQPRAGYWSLTERPGCLRLKAFAPLNGNNLMKVGNTLTQRVLRTAGGATVTVRLELAGLADGQHAGLCHYAATYAGLGVRRTGTTTTIEHNAGGTLTSGADITQNAVWLRTTWDVNGVSRFSYSLDGSTFTQVGGTYQLTWGGYRGDRIGLYTYNAGGTGYVDFDSVQYTIAPARTYACVSVRSGKVADVSGGSGADGAAVLQWTDNGATNQQWAFQSTADGYHTITCVRSGKVLDVAGSSTADGARVVQATPDGRTSQQWQLRPLSGGVFQVVNRNSGKVLDVSSGSTADGAALIQYTNRGSTNQQWRFRRVTG</sequence>
<protein>
    <submittedName>
        <fullName evidence="6">Family 43 glycosylhydrolase</fullName>
    </submittedName>
</protein>
<evidence type="ECO:0000313" key="6">
    <source>
        <dbReference type="EMBL" id="MEU6800018.1"/>
    </source>
</evidence>
<evidence type="ECO:0000313" key="7">
    <source>
        <dbReference type="Proteomes" id="UP001551189"/>
    </source>
</evidence>
<dbReference type="InterPro" id="IPR035992">
    <property type="entry name" value="Ricin_B-like_lectins"/>
</dbReference>
<dbReference type="Pfam" id="PF14200">
    <property type="entry name" value="RicinB_lectin_2"/>
    <property type="match status" value="2"/>
</dbReference>
<dbReference type="InterPro" id="IPR006710">
    <property type="entry name" value="Glyco_hydro_43"/>
</dbReference>
<dbReference type="Pfam" id="PF17851">
    <property type="entry name" value="GH43_C2"/>
    <property type="match status" value="1"/>
</dbReference>
<dbReference type="InterPro" id="IPR006311">
    <property type="entry name" value="TAT_signal"/>
</dbReference>
<reference evidence="6 7" key="1">
    <citation type="submission" date="2024-06" db="EMBL/GenBank/DDBJ databases">
        <title>The Natural Products Discovery Center: Release of the First 8490 Sequenced Strains for Exploring Actinobacteria Biosynthetic Diversity.</title>
        <authorList>
            <person name="Kalkreuter E."/>
            <person name="Kautsar S.A."/>
            <person name="Yang D."/>
            <person name="Bader C.D."/>
            <person name="Teijaro C.N."/>
            <person name="Fluegel L."/>
            <person name="Davis C.M."/>
            <person name="Simpson J.R."/>
            <person name="Lauterbach L."/>
            <person name="Steele A.D."/>
            <person name="Gui C."/>
            <person name="Meng S."/>
            <person name="Li G."/>
            <person name="Viehrig K."/>
            <person name="Ye F."/>
            <person name="Su P."/>
            <person name="Kiefer A.F."/>
            <person name="Nichols A."/>
            <person name="Cepeda A.J."/>
            <person name="Yan W."/>
            <person name="Fan B."/>
            <person name="Jiang Y."/>
            <person name="Adhikari A."/>
            <person name="Zheng C.-J."/>
            <person name="Schuster L."/>
            <person name="Cowan T.M."/>
            <person name="Smanski M.J."/>
            <person name="Chevrette M.G."/>
            <person name="De Carvalho L.P.S."/>
            <person name="Shen B."/>
        </authorList>
    </citation>
    <scope>NUCLEOTIDE SEQUENCE [LARGE SCALE GENOMIC DNA]</scope>
    <source>
        <strain evidence="6 7">NPDC046851</strain>
    </source>
</reference>